<sequence length="78" mass="9564">MSQTKVSQIFHIFIFEMWRLVDVDDVDDDDNNDHYIGEEEEIPNWNFFSSSSPCLYGWIQIALRERQRQRQQQQQRQQ</sequence>
<reference evidence="2" key="2">
    <citation type="journal article" date="2022" name="Res Sq">
        <title>Comparative Genomics Reveals Insights into the Divergent Evolution of Astigmatic Mites and Household Pest Adaptations.</title>
        <authorList>
            <person name="Xiong Q."/>
            <person name="Wan A.T.-Y."/>
            <person name="Liu X.-Y."/>
            <person name="Fung C.S.-H."/>
            <person name="Xiao X."/>
            <person name="Malainual N."/>
            <person name="Hou J."/>
            <person name="Wang L."/>
            <person name="Wang M."/>
            <person name="Yang K."/>
            <person name="Cui Y."/>
            <person name="Leung E."/>
            <person name="Nong W."/>
            <person name="Shin S.-K."/>
            <person name="Au S."/>
            <person name="Jeong K.Y."/>
            <person name="Chew F.T."/>
            <person name="Hui J."/>
            <person name="Leung T.F."/>
            <person name="Tungtrongchitr A."/>
            <person name="Zhong N."/>
            <person name="Liu Z."/>
            <person name="Tsui S."/>
        </authorList>
    </citation>
    <scope>NUCLEOTIDE SEQUENCE</scope>
    <source>
        <strain evidence="2">Derf</strain>
        <tissue evidence="2">Whole organism</tissue>
    </source>
</reference>
<evidence type="ECO:0000313" key="2">
    <source>
        <dbReference type="EMBL" id="KAH9530091.1"/>
    </source>
</evidence>
<reference evidence="2" key="1">
    <citation type="submission" date="2013-05" db="EMBL/GenBank/DDBJ databases">
        <authorList>
            <person name="Yim A.K.Y."/>
            <person name="Chan T.F."/>
            <person name="Ji K.M."/>
            <person name="Liu X.Y."/>
            <person name="Zhou J.W."/>
            <person name="Li R.Q."/>
            <person name="Yang K.Y."/>
            <person name="Li J."/>
            <person name="Li M."/>
            <person name="Law P.T.W."/>
            <person name="Wu Y.L."/>
            <person name="Cai Z.L."/>
            <person name="Qin H."/>
            <person name="Bao Y."/>
            <person name="Leung R.K.K."/>
            <person name="Ng P.K.S."/>
            <person name="Zou J."/>
            <person name="Zhong X.J."/>
            <person name="Ran P.X."/>
            <person name="Zhong N.S."/>
            <person name="Liu Z.G."/>
            <person name="Tsui S.K.W."/>
        </authorList>
    </citation>
    <scope>NUCLEOTIDE SEQUENCE</scope>
    <source>
        <strain evidence="2">Derf</strain>
        <tissue evidence="2">Whole organism</tissue>
    </source>
</reference>
<dbReference type="Proteomes" id="UP000790347">
    <property type="component" value="Unassembled WGS sequence"/>
</dbReference>
<keyword evidence="3" id="KW-1185">Reference proteome</keyword>
<accession>A0A922IG35</accession>
<organism evidence="2 3">
    <name type="scientific">Dermatophagoides farinae</name>
    <name type="common">American house dust mite</name>
    <dbReference type="NCBI Taxonomy" id="6954"/>
    <lineage>
        <taxon>Eukaryota</taxon>
        <taxon>Metazoa</taxon>
        <taxon>Ecdysozoa</taxon>
        <taxon>Arthropoda</taxon>
        <taxon>Chelicerata</taxon>
        <taxon>Arachnida</taxon>
        <taxon>Acari</taxon>
        <taxon>Acariformes</taxon>
        <taxon>Sarcoptiformes</taxon>
        <taxon>Astigmata</taxon>
        <taxon>Psoroptidia</taxon>
        <taxon>Analgoidea</taxon>
        <taxon>Pyroglyphidae</taxon>
        <taxon>Dermatophagoidinae</taxon>
        <taxon>Dermatophagoides</taxon>
    </lineage>
</organism>
<dbReference type="EMBL" id="ASGP02000001">
    <property type="protein sequence ID" value="KAH9530091.1"/>
    <property type="molecule type" value="Genomic_DNA"/>
</dbReference>
<protein>
    <submittedName>
        <fullName evidence="2">Uncharacterized protein</fullName>
    </submittedName>
</protein>
<keyword evidence="1" id="KW-0732">Signal</keyword>
<feature type="chain" id="PRO_5036689211" evidence="1">
    <location>
        <begin position="24"/>
        <end position="78"/>
    </location>
</feature>
<dbReference type="AlphaFoldDB" id="A0A922IG35"/>
<evidence type="ECO:0000313" key="3">
    <source>
        <dbReference type="Proteomes" id="UP000790347"/>
    </source>
</evidence>
<comment type="caution">
    <text evidence="2">The sequence shown here is derived from an EMBL/GenBank/DDBJ whole genome shotgun (WGS) entry which is preliminary data.</text>
</comment>
<feature type="signal peptide" evidence="1">
    <location>
        <begin position="1"/>
        <end position="23"/>
    </location>
</feature>
<evidence type="ECO:0000256" key="1">
    <source>
        <dbReference type="SAM" id="SignalP"/>
    </source>
</evidence>
<name>A0A922IG35_DERFA</name>
<proteinExistence type="predicted"/>
<gene>
    <name evidence="2" type="ORF">DERF_003925</name>
</gene>